<keyword evidence="3" id="KW-1003">Cell membrane</keyword>
<keyword evidence="2" id="KW-0813">Transport</keyword>
<dbReference type="AlphaFoldDB" id="A0A6I4P2F5"/>
<keyword evidence="5 7" id="KW-1133">Transmembrane helix</keyword>
<sequence>MPTEEITDASPARGLGRPFANLLTAALASNLGDGIVRTLVPLLAARLTDDPFLIGLVAAFAMLPWLLFAIPSGIVVDRIDRRAALAIAQAVRVLLSVLLFVLALTSRLDILWLLGVVFVYGVFETLYDGASRAIPPSIVPAASLPRANGRLEAGEQITQQFLAGPLTSLLFAVSVLIPIGAPAVCFLLAGVLALLLPRAASGRQHVVADELRVPWHRQFADGWRFITRSRMLVTLWIVSTIGGLACSFALASWVLYLLGPLGLPEAFFGFAALSGVAGALVGAALAHRAQARFGLGVAMAAANVLIGLALLVAGIPNLWVVLAANALLSLAITVWNILVMSLRQSMIPGRLLGRVHGTWRTLLWGAMPLGSLLGGLVARVDLALPFLIGGAVSVLVAAASWRFLTGLPEPEAARAALEASEAENSAENPRVE</sequence>
<proteinExistence type="predicted"/>
<dbReference type="PANTHER" id="PTHR23513">
    <property type="entry name" value="INTEGRAL MEMBRANE EFFLUX PROTEIN-RELATED"/>
    <property type="match status" value="1"/>
</dbReference>
<gene>
    <name evidence="8" type="ORF">GB864_02690</name>
</gene>
<dbReference type="RefSeq" id="WP_160422814.1">
    <property type="nucleotide sequence ID" value="NZ_WSTA01000007.1"/>
</dbReference>
<dbReference type="Pfam" id="PF05977">
    <property type="entry name" value="MFS_3"/>
    <property type="match status" value="1"/>
</dbReference>
<feature type="transmembrane region" description="Helical" evidence="7">
    <location>
        <begin position="293"/>
        <end position="312"/>
    </location>
</feature>
<dbReference type="CDD" id="cd06173">
    <property type="entry name" value="MFS_MefA_like"/>
    <property type="match status" value="1"/>
</dbReference>
<dbReference type="InterPro" id="IPR010290">
    <property type="entry name" value="TM_effector"/>
</dbReference>
<organism evidence="8 9">
    <name type="scientific">Agromyces seonyuensis</name>
    <dbReference type="NCBI Taxonomy" id="2662446"/>
    <lineage>
        <taxon>Bacteria</taxon>
        <taxon>Bacillati</taxon>
        <taxon>Actinomycetota</taxon>
        <taxon>Actinomycetes</taxon>
        <taxon>Micrococcales</taxon>
        <taxon>Microbacteriaceae</taxon>
        <taxon>Agromyces</taxon>
    </lineage>
</organism>
<dbReference type="EMBL" id="WSTA01000007">
    <property type="protein sequence ID" value="MWB97467.1"/>
    <property type="molecule type" value="Genomic_DNA"/>
</dbReference>
<feature type="transmembrane region" description="Helical" evidence="7">
    <location>
        <begin position="361"/>
        <end position="378"/>
    </location>
</feature>
<comment type="subcellular location">
    <subcellularLocation>
        <location evidence="1">Cell membrane</location>
        <topology evidence="1">Multi-pass membrane protein</topology>
    </subcellularLocation>
</comment>
<protein>
    <submittedName>
        <fullName evidence="8">MFS transporter</fullName>
    </submittedName>
</protein>
<evidence type="ECO:0000256" key="5">
    <source>
        <dbReference type="ARBA" id="ARBA00022989"/>
    </source>
</evidence>
<evidence type="ECO:0000256" key="3">
    <source>
        <dbReference type="ARBA" id="ARBA00022475"/>
    </source>
</evidence>
<dbReference type="Proteomes" id="UP000438182">
    <property type="component" value="Unassembled WGS sequence"/>
</dbReference>
<keyword evidence="9" id="KW-1185">Reference proteome</keyword>
<evidence type="ECO:0000313" key="9">
    <source>
        <dbReference type="Proteomes" id="UP000438182"/>
    </source>
</evidence>
<reference evidence="8 9" key="1">
    <citation type="submission" date="2019-12" db="EMBL/GenBank/DDBJ databases">
        <authorList>
            <person name="Kim Y.S."/>
        </authorList>
    </citation>
    <scope>NUCLEOTIDE SEQUENCE [LARGE SCALE GENOMIC DNA]</scope>
    <source>
        <strain evidence="8 9">MMS17-SY077</strain>
    </source>
</reference>
<name>A0A6I4P2F5_9MICO</name>
<dbReference type="SUPFAM" id="SSF103473">
    <property type="entry name" value="MFS general substrate transporter"/>
    <property type="match status" value="1"/>
</dbReference>
<evidence type="ECO:0000256" key="6">
    <source>
        <dbReference type="ARBA" id="ARBA00023136"/>
    </source>
</evidence>
<evidence type="ECO:0000256" key="1">
    <source>
        <dbReference type="ARBA" id="ARBA00004651"/>
    </source>
</evidence>
<feature type="transmembrane region" description="Helical" evidence="7">
    <location>
        <begin position="169"/>
        <end position="196"/>
    </location>
</feature>
<feature type="transmembrane region" description="Helical" evidence="7">
    <location>
        <begin position="52"/>
        <end position="71"/>
    </location>
</feature>
<evidence type="ECO:0000256" key="4">
    <source>
        <dbReference type="ARBA" id="ARBA00022692"/>
    </source>
</evidence>
<evidence type="ECO:0000313" key="8">
    <source>
        <dbReference type="EMBL" id="MWB97467.1"/>
    </source>
</evidence>
<feature type="transmembrane region" description="Helical" evidence="7">
    <location>
        <begin position="267"/>
        <end position="286"/>
    </location>
</feature>
<accession>A0A6I4P2F5</accession>
<keyword evidence="4 7" id="KW-0812">Transmembrane</keyword>
<dbReference type="PANTHER" id="PTHR23513:SF6">
    <property type="entry name" value="MAJOR FACILITATOR SUPERFAMILY ASSOCIATED DOMAIN-CONTAINING PROTEIN"/>
    <property type="match status" value="1"/>
</dbReference>
<keyword evidence="6 7" id="KW-0472">Membrane</keyword>
<dbReference type="Gene3D" id="1.20.1250.20">
    <property type="entry name" value="MFS general substrate transporter like domains"/>
    <property type="match status" value="1"/>
</dbReference>
<dbReference type="InterPro" id="IPR036259">
    <property type="entry name" value="MFS_trans_sf"/>
</dbReference>
<feature type="transmembrane region" description="Helical" evidence="7">
    <location>
        <begin position="233"/>
        <end position="255"/>
    </location>
</feature>
<feature type="transmembrane region" description="Helical" evidence="7">
    <location>
        <begin position="384"/>
        <end position="404"/>
    </location>
</feature>
<feature type="transmembrane region" description="Helical" evidence="7">
    <location>
        <begin position="318"/>
        <end position="340"/>
    </location>
</feature>
<evidence type="ECO:0000256" key="2">
    <source>
        <dbReference type="ARBA" id="ARBA00022448"/>
    </source>
</evidence>
<evidence type="ECO:0000256" key="7">
    <source>
        <dbReference type="SAM" id="Phobius"/>
    </source>
</evidence>
<comment type="caution">
    <text evidence="8">The sequence shown here is derived from an EMBL/GenBank/DDBJ whole genome shotgun (WGS) entry which is preliminary data.</text>
</comment>
<dbReference type="GO" id="GO:0005886">
    <property type="term" value="C:plasma membrane"/>
    <property type="evidence" value="ECO:0007669"/>
    <property type="project" value="UniProtKB-SubCell"/>
</dbReference>